<dbReference type="Pfam" id="PF10559">
    <property type="entry name" value="Plug_translocon"/>
    <property type="match status" value="1"/>
</dbReference>
<feature type="transmembrane region" description="Helical" evidence="11">
    <location>
        <begin position="33"/>
        <end position="55"/>
    </location>
</feature>
<evidence type="ECO:0000313" key="13">
    <source>
        <dbReference type="EMBL" id="KAF3553487.1"/>
    </source>
</evidence>
<evidence type="ECO:0000256" key="9">
    <source>
        <dbReference type="ARBA" id="ARBA00023136"/>
    </source>
</evidence>
<keyword evidence="5 11" id="KW-0812">Transmembrane</keyword>
<evidence type="ECO:0000256" key="7">
    <source>
        <dbReference type="ARBA" id="ARBA00022989"/>
    </source>
</evidence>
<keyword evidence="8" id="KW-0811">Translocation</keyword>
<keyword evidence="4" id="KW-0813">Transport</keyword>
<evidence type="ECO:0000256" key="2">
    <source>
        <dbReference type="ARBA" id="ARBA00004454"/>
    </source>
</evidence>
<evidence type="ECO:0000256" key="10">
    <source>
        <dbReference type="SAM" id="MobiDB-lite"/>
    </source>
</evidence>
<gene>
    <name evidence="13" type="ORF">F2Q69_00017269</name>
</gene>
<dbReference type="GO" id="GO:0009535">
    <property type="term" value="C:chloroplast thylakoid membrane"/>
    <property type="evidence" value="ECO:0007669"/>
    <property type="project" value="UniProtKB-SubCell"/>
</dbReference>
<evidence type="ECO:0000256" key="11">
    <source>
        <dbReference type="SAM" id="Phobius"/>
    </source>
</evidence>
<accession>A0A8S9QP15</accession>
<keyword evidence="6" id="KW-0653">Protein transport</keyword>
<dbReference type="InterPro" id="IPR019561">
    <property type="entry name" value="Translocon_Sec61/SecY_plug_dom"/>
</dbReference>
<dbReference type="GO" id="GO:0012505">
    <property type="term" value="C:endomembrane system"/>
    <property type="evidence" value="ECO:0007669"/>
    <property type="project" value="UniProtKB-SubCell"/>
</dbReference>
<evidence type="ECO:0000256" key="8">
    <source>
        <dbReference type="ARBA" id="ARBA00023010"/>
    </source>
</evidence>
<protein>
    <recommendedName>
        <fullName evidence="12">Translocon Sec61/SecY plug domain-containing protein</fullName>
    </recommendedName>
</protein>
<feature type="compositionally biased region" description="Acidic residues" evidence="10">
    <location>
        <begin position="340"/>
        <end position="350"/>
    </location>
</feature>
<evidence type="ECO:0000256" key="1">
    <source>
        <dbReference type="ARBA" id="ARBA00004127"/>
    </source>
</evidence>
<sequence>MGGGFRVLHLVRPFLAFLPEVQSADRKVPFREKVIYTVISLFIFLVCSQLPLYGIHSTTGADPFYWMRVILASNRGTVMELGITPIVTSGLVMQLLAGSKIIEVDNNVREDRALFYLATLDQGLITKSVDITFALASSGIVTASADCSILATDVETGASVAHLEHAHEDAVNTLITVTETTIASGDDQGCVKWRWDTICKNHLKLLDTYLMFVIVSSYLIDFQNGRKVICGTQNGILVFMGIFQRFDRFVDLSPNSVDVLLELDEDRVITGCDNGIISLVGILPNRIIQPIGSHEFPIEDLALSRMITSFLVAQLMTLWDLEEIIEGSNGNASGGAAGESDSDNEEMDLDNDPKPSRATFWNILKHFFLEISTKRKTKSKPTPVDTKTSFFADSALSSLYGQLAAPRLDESYAYIPQVEHS</sequence>
<evidence type="ECO:0000256" key="4">
    <source>
        <dbReference type="ARBA" id="ARBA00022448"/>
    </source>
</evidence>
<evidence type="ECO:0000256" key="6">
    <source>
        <dbReference type="ARBA" id="ARBA00022927"/>
    </source>
</evidence>
<evidence type="ECO:0000259" key="12">
    <source>
        <dbReference type="Pfam" id="PF10559"/>
    </source>
</evidence>
<keyword evidence="9 11" id="KW-0472">Membrane</keyword>
<dbReference type="Proteomes" id="UP000712600">
    <property type="component" value="Unassembled WGS sequence"/>
</dbReference>
<keyword evidence="7 11" id="KW-1133">Transmembrane helix</keyword>
<evidence type="ECO:0000313" key="14">
    <source>
        <dbReference type="Proteomes" id="UP000712600"/>
    </source>
</evidence>
<dbReference type="InterPro" id="IPR036322">
    <property type="entry name" value="WD40_repeat_dom_sf"/>
</dbReference>
<evidence type="ECO:0000256" key="5">
    <source>
        <dbReference type="ARBA" id="ARBA00022692"/>
    </source>
</evidence>
<dbReference type="GO" id="GO:0015031">
    <property type="term" value="P:protein transport"/>
    <property type="evidence" value="ECO:0007669"/>
    <property type="project" value="UniProtKB-KW"/>
</dbReference>
<dbReference type="PANTHER" id="PTHR10906">
    <property type="entry name" value="SECY/SEC61-ALPHA FAMILY MEMBER"/>
    <property type="match status" value="1"/>
</dbReference>
<feature type="domain" description="Translocon Sec61/SecY plug" evidence="12">
    <location>
        <begin position="42"/>
        <end position="76"/>
    </location>
</feature>
<reference evidence="13" key="1">
    <citation type="submission" date="2019-12" db="EMBL/GenBank/DDBJ databases">
        <title>Genome sequencing and annotation of Brassica cretica.</title>
        <authorList>
            <person name="Studholme D.J."/>
            <person name="Sarris P."/>
        </authorList>
    </citation>
    <scope>NUCLEOTIDE SEQUENCE</scope>
    <source>
        <strain evidence="13">PFS-109/04</strain>
        <tissue evidence="13">Leaf</tissue>
    </source>
</reference>
<proteinExistence type="inferred from homology"/>
<comment type="subcellular location">
    <subcellularLocation>
        <location evidence="1">Endomembrane system</location>
        <topology evidence="1">Multi-pass membrane protein</topology>
    </subcellularLocation>
    <subcellularLocation>
        <location evidence="2">Plastid</location>
        <location evidence="2">Chloroplast thylakoid membrane</location>
        <topology evidence="2">Multi-pass membrane protein</topology>
    </subcellularLocation>
</comment>
<dbReference type="InterPro" id="IPR023201">
    <property type="entry name" value="SecY_dom_sf"/>
</dbReference>
<evidence type="ECO:0000256" key="3">
    <source>
        <dbReference type="ARBA" id="ARBA00005751"/>
    </source>
</evidence>
<dbReference type="InterPro" id="IPR002208">
    <property type="entry name" value="SecY/SEC61-alpha"/>
</dbReference>
<organism evidence="13 14">
    <name type="scientific">Brassica cretica</name>
    <name type="common">Mustard</name>
    <dbReference type="NCBI Taxonomy" id="69181"/>
    <lineage>
        <taxon>Eukaryota</taxon>
        <taxon>Viridiplantae</taxon>
        <taxon>Streptophyta</taxon>
        <taxon>Embryophyta</taxon>
        <taxon>Tracheophyta</taxon>
        <taxon>Spermatophyta</taxon>
        <taxon>Magnoliopsida</taxon>
        <taxon>eudicotyledons</taxon>
        <taxon>Gunneridae</taxon>
        <taxon>Pentapetalae</taxon>
        <taxon>rosids</taxon>
        <taxon>malvids</taxon>
        <taxon>Brassicales</taxon>
        <taxon>Brassicaceae</taxon>
        <taxon>Brassiceae</taxon>
        <taxon>Brassica</taxon>
    </lineage>
</organism>
<dbReference type="InterPro" id="IPR030659">
    <property type="entry name" value="SecY_CS"/>
</dbReference>
<comment type="similarity">
    <text evidence="3">Belongs to the SecY/SEC61-alpha family.</text>
</comment>
<feature type="region of interest" description="Disordered" evidence="10">
    <location>
        <begin position="330"/>
        <end position="352"/>
    </location>
</feature>
<dbReference type="Gene3D" id="1.10.3370.10">
    <property type="entry name" value="SecY subunit domain"/>
    <property type="match status" value="1"/>
</dbReference>
<dbReference type="SUPFAM" id="SSF103491">
    <property type="entry name" value="Preprotein translocase SecY subunit"/>
    <property type="match status" value="1"/>
</dbReference>
<dbReference type="EMBL" id="QGKX02000996">
    <property type="protein sequence ID" value="KAF3553487.1"/>
    <property type="molecule type" value="Genomic_DNA"/>
</dbReference>
<dbReference type="PROSITE" id="PS00755">
    <property type="entry name" value="SECY_1"/>
    <property type="match status" value="1"/>
</dbReference>
<comment type="caution">
    <text evidence="13">The sequence shown here is derived from an EMBL/GenBank/DDBJ whole genome shotgun (WGS) entry which is preliminary data.</text>
</comment>
<dbReference type="SUPFAM" id="SSF50978">
    <property type="entry name" value="WD40 repeat-like"/>
    <property type="match status" value="1"/>
</dbReference>
<name>A0A8S9QP15_BRACR</name>
<dbReference type="AlphaFoldDB" id="A0A8S9QP15"/>